<dbReference type="InterPro" id="IPR001126">
    <property type="entry name" value="UmuC"/>
</dbReference>
<comment type="subcellular location">
    <subcellularLocation>
        <location evidence="3">Nucleus</location>
    </subcellularLocation>
</comment>
<evidence type="ECO:0000256" key="5">
    <source>
        <dbReference type="ARBA" id="ARBA00012417"/>
    </source>
</evidence>
<dbReference type="EC" id="2.7.7.7" evidence="5"/>
<evidence type="ECO:0000313" key="18">
    <source>
        <dbReference type="EMBL" id="CAG7833993.1"/>
    </source>
</evidence>
<evidence type="ECO:0000256" key="1">
    <source>
        <dbReference type="ARBA" id="ARBA00001936"/>
    </source>
</evidence>
<dbReference type="FunFam" id="1.10.150.20:FF:000014">
    <property type="entry name" value="Polymerase (DNA directed), eta"/>
    <property type="match status" value="1"/>
</dbReference>
<dbReference type="Pfam" id="PF11799">
    <property type="entry name" value="IMS_C"/>
    <property type="match status" value="1"/>
</dbReference>
<dbReference type="Pfam" id="PF00817">
    <property type="entry name" value="IMS"/>
    <property type="match status" value="1"/>
</dbReference>
<dbReference type="Pfam" id="PF18439">
    <property type="entry name" value="zf_UBZ"/>
    <property type="match status" value="1"/>
</dbReference>
<feature type="region of interest" description="Disordered" evidence="15">
    <location>
        <begin position="436"/>
        <end position="457"/>
    </location>
</feature>
<dbReference type="OrthoDB" id="5723at2759"/>
<keyword evidence="8" id="KW-0479">Metal-binding</keyword>
<comment type="similarity">
    <text evidence="4">Belongs to the DNA polymerase type-Y family.</text>
</comment>
<evidence type="ECO:0000259" key="17">
    <source>
        <dbReference type="PROSITE" id="PS51907"/>
    </source>
</evidence>
<keyword evidence="6" id="KW-0808">Transferase</keyword>
<dbReference type="PROSITE" id="PS50173">
    <property type="entry name" value="UMUC"/>
    <property type="match status" value="1"/>
</dbReference>
<dbReference type="PROSITE" id="PS51907">
    <property type="entry name" value="ZF_UBZ3"/>
    <property type="match status" value="1"/>
</dbReference>
<evidence type="ECO:0000256" key="10">
    <source>
        <dbReference type="ARBA" id="ARBA00022842"/>
    </source>
</evidence>
<keyword evidence="19" id="KW-1185">Reference proteome</keyword>
<feature type="compositionally biased region" description="Polar residues" evidence="15">
    <location>
        <begin position="562"/>
        <end position="577"/>
    </location>
</feature>
<organism evidence="18 19">
    <name type="scientific">Allacma fusca</name>
    <dbReference type="NCBI Taxonomy" id="39272"/>
    <lineage>
        <taxon>Eukaryota</taxon>
        <taxon>Metazoa</taxon>
        <taxon>Ecdysozoa</taxon>
        <taxon>Arthropoda</taxon>
        <taxon>Hexapoda</taxon>
        <taxon>Collembola</taxon>
        <taxon>Symphypleona</taxon>
        <taxon>Sminthuridae</taxon>
        <taxon>Allacma</taxon>
    </lineage>
</organism>
<feature type="compositionally biased region" description="Polar residues" evidence="15">
    <location>
        <begin position="743"/>
        <end position="753"/>
    </location>
</feature>
<evidence type="ECO:0000256" key="8">
    <source>
        <dbReference type="ARBA" id="ARBA00022723"/>
    </source>
</evidence>
<proteinExistence type="inferred from homology"/>
<keyword evidence="11" id="KW-0234">DNA repair</keyword>
<dbReference type="GO" id="GO:0003887">
    <property type="term" value="F:DNA-directed DNA polymerase activity"/>
    <property type="evidence" value="ECO:0007669"/>
    <property type="project" value="UniProtKB-EC"/>
</dbReference>
<dbReference type="PANTHER" id="PTHR45873:SF1">
    <property type="entry name" value="DNA POLYMERASE ETA"/>
    <property type="match status" value="1"/>
</dbReference>
<dbReference type="InterPro" id="IPR052230">
    <property type="entry name" value="DNA_polymerase_eta"/>
</dbReference>
<feature type="domain" description="UmuC" evidence="16">
    <location>
        <begin position="9"/>
        <end position="253"/>
    </location>
</feature>
<dbReference type="GO" id="GO:0006281">
    <property type="term" value="P:DNA repair"/>
    <property type="evidence" value="ECO:0007669"/>
    <property type="project" value="UniProtKB-KW"/>
</dbReference>
<evidence type="ECO:0000256" key="4">
    <source>
        <dbReference type="ARBA" id="ARBA00010945"/>
    </source>
</evidence>
<name>A0A8J2LL75_9HEXA</name>
<dbReference type="AlphaFoldDB" id="A0A8J2LL75"/>
<evidence type="ECO:0000256" key="2">
    <source>
        <dbReference type="ARBA" id="ARBA00001946"/>
    </source>
</evidence>
<dbReference type="PANTHER" id="PTHR45873">
    <property type="entry name" value="DNA POLYMERASE ETA"/>
    <property type="match status" value="1"/>
</dbReference>
<reference evidence="18" key="1">
    <citation type="submission" date="2021-06" db="EMBL/GenBank/DDBJ databases">
        <authorList>
            <person name="Hodson N. C."/>
            <person name="Mongue J. A."/>
            <person name="Jaron S. K."/>
        </authorList>
    </citation>
    <scope>NUCLEOTIDE SEQUENCE</scope>
</reference>
<dbReference type="GO" id="GO:0005634">
    <property type="term" value="C:nucleus"/>
    <property type="evidence" value="ECO:0007669"/>
    <property type="project" value="UniProtKB-SubCell"/>
</dbReference>
<evidence type="ECO:0000256" key="7">
    <source>
        <dbReference type="ARBA" id="ARBA00022695"/>
    </source>
</evidence>
<dbReference type="Proteomes" id="UP000708208">
    <property type="component" value="Unassembled WGS sequence"/>
</dbReference>
<dbReference type="GO" id="GO:0035861">
    <property type="term" value="C:site of double-strand break"/>
    <property type="evidence" value="ECO:0007669"/>
    <property type="project" value="TreeGrafter"/>
</dbReference>
<keyword evidence="10" id="KW-0460">Magnesium</keyword>
<evidence type="ECO:0000256" key="13">
    <source>
        <dbReference type="ARBA" id="ARBA00044975"/>
    </source>
</evidence>
<evidence type="ECO:0000259" key="16">
    <source>
        <dbReference type="PROSITE" id="PS50173"/>
    </source>
</evidence>
<feature type="region of interest" description="Disordered" evidence="15">
    <location>
        <begin position="703"/>
        <end position="764"/>
    </location>
</feature>
<dbReference type="InterPro" id="IPR041298">
    <property type="entry name" value="UBZ3"/>
</dbReference>
<accession>A0A8J2LL75</accession>
<evidence type="ECO:0000256" key="9">
    <source>
        <dbReference type="ARBA" id="ARBA00022763"/>
    </source>
</evidence>
<dbReference type="EMBL" id="CAJVCH010570078">
    <property type="protein sequence ID" value="CAG7833993.1"/>
    <property type="molecule type" value="Genomic_DNA"/>
</dbReference>
<keyword evidence="9" id="KW-0227">DNA damage</keyword>
<evidence type="ECO:0000256" key="15">
    <source>
        <dbReference type="SAM" id="MobiDB-lite"/>
    </source>
</evidence>
<feature type="region of interest" description="Disordered" evidence="15">
    <location>
        <begin position="562"/>
        <end position="584"/>
    </location>
</feature>
<evidence type="ECO:0000256" key="6">
    <source>
        <dbReference type="ARBA" id="ARBA00022679"/>
    </source>
</evidence>
<evidence type="ECO:0000313" key="19">
    <source>
        <dbReference type="Proteomes" id="UP000708208"/>
    </source>
</evidence>
<evidence type="ECO:0000256" key="11">
    <source>
        <dbReference type="ARBA" id="ARBA00023204"/>
    </source>
</evidence>
<dbReference type="GO" id="GO:0003684">
    <property type="term" value="F:damaged DNA binding"/>
    <property type="evidence" value="ECO:0007669"/>
    <property type="project" value="InterPro"/>
</dbReference>
<dbReference type="GO" id="GO:0046872">
    <property type="term" value="F:metal ion binding"/>
    <property type="evidence" value="ECO:0007669"/>
    <property type="project" value="UniProtKB-KW"/>
</dbReference>
<evidence type="ECO:0000256" key="14">
    <source>
        <dbReference type="ARBA" id="ARBA00049244"/>
    </source>
</evidence>
<gene>
    <name evidence="18" type="ORF">AFUS01_LOCUS43545</name>
</gene>
<evidence type="ECO:0000256" key="3">
    <source>
        <dbReference type="ARBA" id="ARBA00004123"/>
    </source>
</evidence>
<evidence type="ECO:0000256" key="12">
    <source>
        <dbReference type="ARBA" id="ARBA00023242"/>
    </source>
</evidence>
<dbReference type="GO" id="GO:0009411">
    <property type="term" value="P:response to UV"/>
    <property type="evidence" value="ECO:0007669"/>
    <property type="project" value="UniProtKB-ARBA"/>
</dbReference>
<feature type="compositionally biased region" description="Polar residues" evidence="15">
    <location>
        <begin position="717"/>
        <end position="729"/>
    </location>
</feature>
<comment type="cofactor">
    <cofactor evidence="2">
        <name>Mg(2+)</name>
        <dbReference type="ChEBI" id="CHEBI:18420"/>
    </cofactor>
</comment>
<sequence>MSKGLGRVIALVDMDCFYVQVEERDDPSIKGVPAAVVQYKAWKGGGIIAVNYEARAKGVTRNMRGDDAKVTCPEIVLVRVPETNEKANLTKYRDAGKEVLDVICEFSSCVERASIDEAYIDLTEAVTEFLGKVTPSVEDNLEGCLDAVDRQFLEGSFPVGFDSSDGWFEALKASEVISVDDVRLAVGAEIVGRMRKAVLDRTGFKCSAGIAHNKILAKLGAGLNKPNKQTVIPHSAVSLLYEKTPIRKVRMLGGQFGEALTEIFACDKMSDLVNFELKQLVDSFGEERGQWLYNLARGFDDEPVILRQLPKSIGCSKNFLGPETLTTKDKTQNWIKRLSEEVVERIERDYEMNNRRANLLTLHVKFKGKKGFSRSCGKNVPYNPEKMAGVVWNVMDKLYQQYGILPINNVGLIASKLEEGTKNVKISTFYAPATTSKSPPVPVETFGSSSPDLFEDSLPSPCMKPDDELERENKLKPNEVETTTVPPQKLVEATNIHIVPATCGGSDDEIEVDIEGFTPDSPQINPNPVPELIGMQTNTPTNIEPIEQPSLVPESTAVVQSTSGRPKTAFKSTNPSPNKKPVFVCTKSPTKARKAVLTKDNPLSLMFPSLSKYIQKESASVTKVTPASTATNAPVPNVGATSDLEPDYLVAGVDTRTLAKEYLQTCDICKKAIPLWEFLNHKDYHVALDLQKKFNGGFSSITSESAVRSPSLPAGTSVGQKRTATSSRGKASKRGRPTKSAPVPSTSDTANKTRTLHSYFLPKN</sequence>
<dbReference type="GO" id="GO:0042276">
    <property type="term" value="P:error-prone translesion synthesis"/>
    <property type="evidence" value="ECO:0007669"/>
    <property type="project" value="TreeGrafter"/>
</dbReference>
<protein>
    <recommendedName>
        <fullName evidence="13">DNA polymerase eta</fullName>
        <ecNumber evidence="5">2.7.7.7</ecNumber>
    </recommendedName>
</protein>
<dbReference type="InterPro" id="IPR017961">
    <property type="entry name" value="DNA_pol_Y-fam_little_finger"/>
</dbReference>
<keyword evidence="12" id="KW-0539">Nucleus</keyword>
<dbReference type="PIRSF" id="PIRSF036603">
    <property type="entry name" value="DPol_eta"/>
    <property type="match status" value="1"/>
</dbReference>
<dbReference type="FunFam" id="3.40.1170.60:FF:000003">
    <property type="entry name" value="DNA polymerase eta"/>
    <property type="match status" value="1"/>
</dbReference>
<comment type="catalytic activity">
    <reaction evidence="14">
        <text>DNA(n) + a 2'-deoxyribonucleoside 5'-triphosphate = DNA(n+1) + diphosphate</text>
        <dbReference type="Rhea" id="RHEA:22508"/>
        <dbReference type="Rhea" id="RHEA-COMP:17339"/>
        <dbReference type="Rhea" id="RHEA-COMP:17340"/>
        <dbReference type="ChEBI" id="CHEBI:33019"/>
        <dbReference type="ChEBI" id="CHEBI:61560"/>
        <dbReference type="ChEBI" id="CHEBI:173112"/>
        <dbReference type="EC" id="2.7.7.7"/>
    </reaction>
</comment>
<feature type="domain" description="UBZ3-type" evidence="17">
    <location>
        <begin position="659"/>
        <end position="693"/>
    </location>
</feature>
<comment type="cofactor">
    <cofactor evidence="1">
        <name>Mn(2+)</name>
        <dbReference type="ChEBI" id="CHEBI:29035"/>
    </cofactor>
</comment>
<dbReference type="GO" id="GO:0005657">
    <property type="term" value="C:replication fork"/>
    <property type="evidence" value="ECO:0007669"/>
    <property type="project" value="TreeGrafter"/>
</dbReference>
<dbReference type="Pfam" id="PF21704">
    <property type="entry name" value="POLH-Rev1_HhH"/>
    <property type="match status" value="1"/>
</dbReference>
<keyword evidence="7" id="KW-0548">Nucleotidyltransferase</keyword>
<comment type="caution">
    <text evidence="18">The sequence shown here is derived from an EMBL/GenBank/DDBJ whole genome shotgun (WGS) entry which is preliminary data.</text>
</comment>